<evidence type="ECO:0000313" key="3">
    <source>
        <dbReference type="EMBL" id="PWN22440.1"/>
    </source>
</evidence>
<proteinExistence type="predicted"/>
<dbReference type="Proteomes" id="UP000245942">
    <property type="component" value="Unassembled WGS sequence"/>
</dbReference>
<dbReference type="PROSITE" id="PS50172">
    <property type="entry name" value="BRCT"/>
    <property type="match status" value="1"/>
</dbReference>
<feature type="compositionally biased region" description="Basic and acidic residues" evidence="1">
    <location>
        <begin position="69"/>
        <end position="87"/>
    </location>
</feature>
<dbReference type="Pfam" id="PF00533">
    <property type="entry name" value="BRCT"/>
    <property type="match status" value="1"/>
</dbReference>
<organism evidence="3 4">
    <name type="scientific">Pseudomicrostroma glucosiphilum</name>
    <dbReference type="NCBI Taxonomy" id="1684307"/>
    <lineage>
        <taxon>Eukaryota</taxon>
        <taxon>Fungi</taxon>
        <taxon>Dikarya</taxon>
        <taxon>Basidiomycota</taxon>
        <taxon>Ustilaginomycotina</taxon>
        <taxon>Exobasidiomycetes</taxon>
        <taxon>Microstromatales</taxon>
        <taxon>Microstromatales incertae sedis</taxon>
        <taxon>Pseudomicrostroma</taxon>
    </lineage>
</organism>
<accession>A0A316UB35</accession>
<feature type="compositionally biased region" description="Low complexity" evidence="1">
    <location>
        <begin position="11"/>
        <end position="38"/>
    </location>
</feature>
<feature type="compositionally biased region" description="Polar residues" evidence="1">
    <location>
        <begin position="148"/>
        <end position="163"/>
    </location>
</feature>
<dbReference type="InterPro" id="IPR001357">
    <property type="entry name" value="BRCT_dom"/>
</dbReference>
<dbReference type="Gene3D" id="3.40.50.10190">
    <property type="entry name" value="BRCT domain"/>
    <property type="match status" value="1"/>
</dbReference>
<dbReference type="InterPro" id="IPR036420">
    <property type="entry name" value="BRCT_dom_sf"/>
</dbReference>
<evidence type="ECO:0000313" key="4">
    <source>
        <dbReference type="Proteomes" id="UP000245942"/>
    </source>
</evidence>
<feature type="compositionally biased region" description="Polar residues" evidence="1">
    <location>
        <begin position="232"/>
        <end position="251"/>
    </location>
</feature>
<dbReference type="SMART" id="SM00292">
    <property type="entry name" value="BRCT"/>
    <property type="match status" value="1"/>
</dbReference>
<dbReference type="AlphaFoldDB" id="A0A316UB35"/>
<reference evidence="3 4" key="1">
    <citation type="journal article" date="2018" name="Mol. Biol. Evol.">
        <title>Broad Genomic Sampling Reveals a Smut Pathogenic Ancestry of the Fungal Clade Ustilaginomycotina.</title>
        <authorList>
            <person name="Kijpornyongpan T."/>
            <person name="Mondo S.J."/>
            <person name="Barry K."/>
            <person name="Sandor L."/>
            <person name="Lee J."/>
            <person name="Lipzen A."/>
            <person name="Pangilinan J."/>
            <person name="LaButti K."/>
            <person name="Hainaut M."/>
            <person name="Henrissat B."/>
            <person name="Grigoriev I.V."/>
            <person name="Spatafora J.W."/>
            <person name="Aime M.C."/>
        </authorList>
    </citation>
    <scope>NUCLEOTIDE SEQUENCE [LARGE SCALE GENOMIC DNA]</scope>
    <source>
        <strain evidence="3 4">MCA 4718</strain>
    </source>
</reference>
<dbReference type="EMBL" id="KZ819323">
    <property type="protein sequence ID" value="PWN22440.1"/>
    <property type="molecule type" value="Genomic_DNA"/>
</dbReference>
<feature type="region of interest" description="Disordered" evidence="1">
    <location>
        <begin position="394"/>
        <end position="427"/>
    </location>
</feature>
<feature type="domain" description="BRCT" evidence="2">
    <location>
        <begin position="285"/>
        <end position="380"/>
    </location>
</feature>
<dbReference type="SUPFAM" id="SSF52113">
    <property type="entry name" value="BRCT domain"/>
    <property type="match status" value="1"/>
</dbReference>
<keyword evidence="4" id="KW-1185">Reference proteome</keyword>
<evidence type="ECO:0000256" key="1">
    <source>
        <dbReference type="SAM" id="MobiDB-lite"/>
    </source>
</evidence>
<dbReference type="RefSeq" id="XP_025349600.1">
    <property type="nucleotide sequence ID" value="XM_025491987.1"/>
</dbReference>
<dbReference type="STRING" id="1684307.A0A316UB35"/>
<name>A0A316UB35_9BASI</name>
<feature type="compositionally biased region" description="Basic and acidic residues" evidence="1">
    <location>
        <begin position="132"/>
        <end position="147"/>
    </location>
</feature>
<dbReference type="GeneID" id="37013721"/>
<gene>
    <name evidence="3" type="ORF">BCV69DRAFT_281434</name>
</gene>
<feature type="compositionally biased region" description="Low complexity" evidence="1">
    <location>
        <begin position="184"/>
        <end position="193"/>
    </location>
</feature>
<feature type="region of interest" description="Disordered" evidence="1">
    <location>
        <begin position="221"/>
        <end position="251"/>
    </location>
</feature>
<sequence length="458" mass="49288">MADPQRSLGLSRSKSSTASSSSSSANASSSSSSSSSSSRAYAPPGPPKAGERRAKTPLRARKIINAMERGFERCRERQEEEKREKAKLLSGSDDNEEATPCKADQSEKATVDIMESRVPPGKDQTRQADTVDDQRPAKMLKRCDSRRSYSSSKPRQAYLTSASPEAPLTSDEDAEIVKDNDAASTSSSSSSSSETKRKISSIPRVPLFSSASKREIQSLTSRKALQDEKNPITHSTVGAGTLHYNSSSTGHQVANRVGVANTSSPEGWWHTRMRKLRDQAASEEKQSDIFKGLSIYINGYAGTKIGNKELQRLLSLNGATVHYLPCGSTTHIVSEMTLSAKKTQEMLQLKAGRVKKFVKVDWILDSLLAGKRRPEHPYAHAIPVQRGIAQMLGSHSSGKATTPGVAGTSSSLSSSASSSGDGVKVSKTSIHLQDWREAARSAAALAAASSTERQKRCS</sequence>
<dbReference type="OrthoDB" id="427711at2759"/>
<protein>
    <recommendedName>
        <fullName evidence="2">BRCT domain-containing protein</fullName>
    </recommendedName>
</protein>
<feature type="region of interest" description="Disordered" evidence="1">
    <location>
        <begin position="1"/>
        <end position="200"/>
    </location>
</feature>
<feature type="compositionally biased region" description="Low complexity" evidence="1">
    <location>
        <begin position="404"/>
        <end position="427"/>
    </location>
</feature>
<evidence type="ECO:0000259" key="2">
    <source>
        <dbReference type="PROSITE" id="PS50172"/>
    </source>
</evidence>